<dbReference type="InterPro" id="IPR037524">
    <property type="entry name" value="PA14/GLEYA"/>
</dbReference>
<protein>
    <recommendedName>
        <fullName evidence="2">PA14 domain-containing protein</fullName>
    </recommendedName>
</protein>
<reference evidence="3 4" key="1">
    <citation type="submission" date="2024-01" db="EMBL/GenBank/DDBJ databases">
        <authorList>
            <person name="Allen C."/>
            <person name="Tagirdzhanova G."/>
        </authorList>
    </citation>
    <scope>NUCLEOTIDE SEQUENCE [LARGE SCALE GENOMIC DNA]</scope>
</reference>
<dbReference type="EMBL" id="CAWUHB010000104">
    <property type="protein sequence ID" value="CAK7235793.1"/>
    <property type="molecule type" value="Genomic_DNA"/>
</dbReference>
<dbReference type="PROSITE" id="PS51820">
    <property type="entry name" value="PA14"/>
    <property type="match status" value="1"/>
</dbReference>
<dbReference type="Gene3D" id="2.60.120.1560">
    <property type="match status" value="1"/>
</dbReference>
<feature type="chain" id="PRO_5047278330" description="PA14 domain-containing protein" evidence="1">
    <location>
        <begin position="21"/>
        <end position="445"/>
    </location>
</feature>
<keyword evidence="4" id="KW-1185">Reference proteome</keyword>
<dbReference type="Proteomes" id="UP001642405">
    <property type="component" value="Unassembled WGS sequence"/>
</dbReference>
<keyword evidence="1" id="KW-0732">Signal</keyword>
<evidence type="ECO:0000313" key="4">
    <source>
        <dbReference type="Proteomes" id="UP001642405"/>
    </source>
</evidence>
<sequence length="445" mass="45308">MRATTGIVTALMAAAVPVLAGPCRPGKDAFCTANSLVLSALKLDGAATAFCSSYLSISTVTIDETVSVTPAASTDVVSSTLTASTVTSTLVSEELRSSEATVTSTAISYSTTTTTLTTSTVTLSCLDSAYTANAANSASASVAAASSSSVLVSVPKKRTLPPAIGGPPAEIPVDWPQSAVSQICSCLALPTPTYTNTVHVSLSASVDTVTATVTVTPSATVTSSFVSVSTSTYTSVSYTISVVVETAYATATTIATSGAAAYRRYNSPYDANIADGGFTSDYFGPGNPTRPAVLSSGALASLTFSTPSWPGSDTYLYLANGDTFDSAQAALLFQGFFVARQTGTYTLSSSGDYIDNYGYLWTGDVAYSTWDDSNTAFQASRTGAGYYGGSVAVTLNEGDAIPIAWLWANGGGVGQSWFVVSSPDGSSTTDTTGFLVPACSADTFA</sequence>
<dbReference type="InterPro" id="IPR018871">
    <property type="entry name" value="GLEYA_adhesin_domain"/>
</dbReference>
<evidence type="ECO:0000256" key="1">
    <source>
        <dbReference type="SAM" id="SignalP"/>
    </source>
</evidence>
<feature type="domain" description="PA14" evidence="2">
    <location>
        <begin position="273"/>
        <end position="434"/>
    </location>
</feature>
<name>A0ABP0CUT0_9PEZI</name>
<accession>A0ABP0CUT0</accession>
<evidence type="ECO:0000313" key="3">
    <source>
        <dbReference type="EMBL" id="CAK7235793.1"/>
    </source>
</evidence>
<dbReference type="Pfam" id="PF10528">
    <property type="entry name" value="GLEYA"/>
    <property type="match status" value="1"/>
</dbReference>
<evidence type="ECO:0000259" key="2">
    <source>
        <dbReference type="PROSITE" id="PS51820"/>
    </source>
</evidence>
<gene>
    <name evidence="3" type="ORF">SCUCBS95973_009388</name>
</gene>
<feature type="signal peptide" evidence="1">
    <location>
        <begin position="1"/>
        <end position="20"/>
    </location>
</feature>
<organism evidence="3 4">
    <name type="scientific">Sporothrix curviconia</name>
    <dbReference type="NCBI Taxonomy" id="1260050"/>
    <lineage>
        <taxon>Eukaryota</taxon>
        <taxon>Fungi</taxon>
        <taxon>Dikarya</taxon>
        <taxon>Ascomycota</taxon>
        <taxon>Pezizomycotina</taxon>
        <taxon>Sordariomycetes</taxon>
        <taxon>Sordariomycetidae</taxon>
        <taxon>Ophiostomatales</taxon>
        <taxon>Ophiostomataceae</taxon>
        <taxon>Sporothrix</taxon>
    </lineage>
</organism>
<comment type="caution">
    <text evidence="3">The sequence shown here is derived from an EMBL/GenBank/DDBJ whole genome shotgun (WGS) entry which is preliminary data.</text>
</comment>
<proteinExistence type="predicted"/>